<evidence type="ECO:0000313" key="4">
    <source>
        <dbReference type="Proteomes" id="UP000659654"/>
    </source>
</evidence>
<dbReference type="Proteomes" id="UP000095284">
    <property type="component" value="Unplaced"/>
</dbReference>
<dbReference type="eggNOG" id="KOG1542">
    <property type="taxonomic scope" value="Eukaryota"/>
</dbReference>
<dbReference type="SUPFAM" id="SSF54001">
    <property type="entry name" value="Cysteine proteinases"/>
    <property type="match status" value="1"/>
</dbReference>
<evidence type="ECO:0000259" key="1">
    <source>
        <dbReference type="SMART" id="SM00848"/>
    </source>
</evidence>
<accession>A0A1I7RWI8</accession>
<dbReference type="InterPro" id="IPR038765">
    <property type="entry name" value="Papain-like_cys_pep_sf"/>
</dbReference>
<dbReference type="InterPro" id="IPR013201">
    <property type="entry name" value="Prot_inhib_I29"/>
</dbReference>
<dbReference type="Pfam" id="PF08246">
    <property type="entry name" value="Inhibitor_I29"/>
    <property type="match status" value="1"/>
</dbReference>
<evidence type="ECO:0000313" key="2">
    <source>
        <dbReference type="EMBL" id="CAD5233389.1"/>
    </source>
</evidence>
<protein>
    <submittedName>
        <fullName evidence="2">(pine wood nematode) hypothetical protein</fullName>
    </submittedName>
    <submittedName>
        <fullName evidence="5">Inhibitor_I29 domain-containing protein</fullName>
    </submittedName>
</protein>
<dbReference type="OrthoDB" id="387093at2759"/>
<dbReference type="EMBL" id="CAJFDI010000006">
    <property type="protein sequence ID" value="CAD5233389.1"/>
    <property type="molecule type" value="Genomic_DNA"/>
</dbReference>
<gene>
    <name evidence="2" type="ORF">BXYJ_LOCUS13480</name>
</gene>
<dbReference type="WBParaSite" id="BXY_0510100.1">
    <property type="protein sequence ID" value="BXY_0510100.1"/>
    <property type="gene ID" value="BXY_0510100"/>
</dbReference>
<reference evidence="5" key="1">
    <citation type="submission" date="2016-11" db="UniProtKB">
        <authorList>
            <consortium name="WormBaseParasite"/>
        </authorList>
    </citation>
    <scope>IDENTIFICATION</scope>
</reference>
<reference evidence="2" key="2">
    <citation type="submission" date="2020-09" db="EMBL/GenBank/DDBJ databases">
        <authorList>
            <person name="Kikuchi T."/>
        </authorList>
    </citation>
    <scope>NUCLEOTIDE SEQUENCE</scope>
    <source>
        <strain evidence="2">Ka4C1</strain>
    </source>
</reference>
<organism evidence="3 5">
    <name type="scientific">Bursaphelenchus xylophilus</name>
    <name type="common">Pinewood nematode worm</name>
    <name type="synonym">Aphelenchoides xylophilus</name>
    <dbReference type="NCBI Taxonomy" id="6326"/>
    <lineage>
        <taxon>Eukaryota</taxon>
        <taxon>Metazoa</taxon>
        <taxon>Ecdysozoa</taxon>
        <taxon>Nematoda</taxon>
        <taxon>Chromadorea</taxon>
        <taxon>Rhabditida</taxon>
        <taxon>Tylenchina</taxon>
        <taxon>Tylenchomorpha</taxon>
        <taxon>Aphelenchoidea</taxon>
        <taxon>Aphelenchoididae</taxon>
        <taxon>Bursaphelenchus</taxon>
    </lineage>
</organism>
<dbReference type="SMART" id="SM00848">
    <property type="entry name" value="Inhibitor_I29"/>
    <property type="match status" value="1"/>
</dbReference>
<dbReference type="Proteomes" id="UP000582659">
    <property type="component" value="Unassembled WGS sequence"/>
</dbReference>
<evidence type="ECO:0000313" key="3">
    <source>
        <dbReference type="Proteomes" id="UP000095284"/>
    </source>
</evidence>
<dbReference type="EMBL" id="CAJFCV020000006">
    <property type="protein sequence ID" value="CAG9128412.1"/>
    <property type="molecule type" value="Genomic_DNA"/>
</dbReference>
<name>A0A1I7RWI8_BURXY</name>
<dbReference type="Gene3D" id="1.10.287.2250">
    <property type="match status" value="1"/>
</dbReference>
<sequence length="105" mass="12127">MAFPQLDPKNGLAYDSEAVKKLGESLNDAKEKEEYGKFVEFMKKYDRKYVNEEELKKRFGVFQQSLARAAEQQKKDTGTAVYGPTKFSDYTLEEFKKMNGARPPK</sequence>
<feature type="domain" description="Cathepsin propeptide inhibitor" evidence="1">
    <location>
        <begin position="38"/>
        <end position="95"/>
    </location>
</feature>
<keyword evidence="4" id="KW-1185">Reference proteome</keyword>
<proteinExistence type="predicted"/>
<evidence type="ECO:0000313" key="5">
    <source>
        <dbReference type="WBParaSite" id="BXY_0510100.1"/>
    </source>
</evidence>
<dbReference type="Proteomes" id="UP000659654">
    <property type="component" value="Unassembled WGS sequence"/>
</dbReference>
<dbReference type="SMR" id="A0A1I7RWI8"/>
<dbReference type="AlphaFoldDB" id="A0A1I7RWI8"/>